<dbReference type="InterPro" id="IPR003439">
    <property type="entry name" value="ABC_transporter-like_ATP-bd"/>
</dbReference>
<comment type="similarity">
    <text evidence="4">Belongs to the ABC transporter superfamily. Macrolide exporter (TC 3.A.1.122) family.</text>
</comment>
<dbReference type="Pfam" id="PF00005">
    <property type="entry name" value="ABC_tran"/>
    <property type="match status" value="1"/>
</dbReference>
<keyword evidence="3 6" id="KW-0067">ATP-binding</keyword>
<dbReference type="OrthoDB" id="9805538at2"/>
<dbReference type="GO" id="GO:0005886">
    <property type="term" value="C:plasma membrane"/>
    <property type="evidence" value="ECO:0007669"/>
    <property type="project" value="TreeGrafter"/>
</dbReference>
<evidence type="ECO:0000313" key="7">
    <source>
        <dbReference type="Proteomes" id="UP000324209"/>
    </source>
</evidence>
<name>A0A5C1QIW0_9SPIO</name>
<dbReference type="SMART" id="SM00382">
    <property type="entry name" value="AAA"/>
    <property type="match status" value="1"/>
</dbReference>
<dbReference type="CDD" id="cd03255">
    <property type="entry name" value="ABC_MJ0796_LolCDE_FtsE"/>
    <property type="match status" value="1"/>
</dbReference>
<dbReference type="PROSITE" id="PS50893">
    <property type="entry name" value="ABC_TRANSPORTER_2"/>
    <property type="match status" value="1"/>
</dbReference>
<evidence type="ECO:0000259" key="5">
    <source>
        <dbReference type="PROSITE" id="PS50893"/>
    </source>
</evidence>
<dbReference type="InterPro" id="IPR015854">
    <property type="entry name" value="ABC_transpr_LolD-like"/>
</dbReference>
<gene>
    <name evidence="6" type="ORF">EXM22_02885</name>
</gene>
<dbReference type="GO" id="GO:0016887">
    <property type="term" value="F:ATP hydrolysis activity"/>
    <property type="evidence" value="ECO:0007669"/>
    <property type="project" value="InterPro"/>
</dbReference>
<evidence type="ECO:0000256" key="3">
    <source>
        <dbReference type="ARBA" id="ARBA00022840"/>
    </source>
</evidence>
<dbReference type="GO" id="GO:0022857">
    <property type="term" value="F:transmembrane transporter activity"/>
    <property type="evidence" value="ECO:0007669"/>
    <property type="project" value="TreeGrafter"/>
</dbReference>
<sequence length="229" mass="25432">MSVISIHNLVKTYPLGQLSVHALKGVSLEITAGDFVSVAGPSGSGKTTIMNIISLIDTPTQGQVFINDKDTAVMNRRELTRLRHEEIGIVFQSFNLLPVLNVMENVELPLVIGKNRMPKAERREWVNHLLEEVGLQDRLGHKPSELSGGQQQRVAIARALATKPRIVIADEPTANLDTATGERVLEVMKTINKTEGTTFIFSTHDPGIWERADHVVFLRDGLIESEKRR</sequence>
<evidence type="ECO:0000256" key="1">
    <source>
        <dbReference type="ARBA" id="ARBA00022448"/>
    </source>
</evidence>
<protein>
    <submittedName>
        <fullName evidence="6">ABC transporter ATP-binding protein</fullName>
    </submittedName>
</protein>
<dbReference type="Proteomes" id="UP000324209">
    <property type="component" value="Chromosome"/>
</dbReference>
<dbReference type="FunFam" id="3.40.50.300:FF:000032">
    <property type="entry name" value="Export ABC transporter ATP-binding protein"/>
    <property type="match status" value="1"/>
</dbReference>
<dbReference type="EMBL" id="CP036150">
    <property type="protein sequence ID" value="QEN06980.1"/>
    <property type="molecule type" value="Genomic_DNA"/>
</dbReference>
<accession>A0A5C1QIW0</accession>
<dbReference type="InterPro" id="IPR017911">
    <property type="entry name" value="MacB-like_ATP-bd"/>
</dbReference>
<dbReference type="PANTHER" id="PTHR24220">
    <property type="entry name" value="IMPORT ATP-BINDING PROTEIN"/>
    <property type="match status" value="1"/>
</dbReference>
<evidence type="ECO:0000256" key="4">
    <source>
        <dbReference type="ARBA" id="ARBA00038388"/>
    </source>
</evidence>
<dbReference type="Gene3D" id="3.40.50.300">
    <property type="entry name" value="P-loop containing nucleotide triphosphate hydrolases"/>
    <property type="match status" value="1"/>
</dbReference>
<dbReference type="InterPro" id="IPR017871">
    <property type="entry name" value="ABC_transporter-like_CS"/>
</dbReference>
<feature type="domain" description="ABC transporter" evidence="5">
    <location>
        <begin position="4"/>
        <end position="229"/>
    </location>
</feature>
<dbReference type="RefSeq" id="WP_149485062.1">
    <property type="nucleotide sequence ID" value="NZ_CP036150.1"/>
</dbReference>
<evidence type="ECO:0000313" key="6">
    <source>
        <dbReference type="EMBL" id="QEN06980.1"/>
    </source>
</evidence>
<dbReference type="PROSITE" id="PS00211">
    <property type="entry name" value="ABC_TRANSPORTER_1"/>
    <property type="match status" value="1"/>
</dbReference>
<dbReference type="PANTHER" id="PTHR24220:SF86">
    <property type="entry name" value="ABC TRANSPORTER ABCH.1"/>
    <property type="match status" value="1"/>
</dbReference>
<dbReference type="SUPFAM" id="SSF52540">
    <property type="entry name" value="P-loop containing nucleoside triphosphate hydrolases"/>
    <property type="match status" value="1"/>
</dbReference>
<dbReference type="KEGG" id="ock:EXM22_02885"/>
<keyword evidence="7" id="KW-1185">Reference proteome</keyword>
<organism evidence="6 7">
    <name type="scientific">Oceanispirochaeta crateris</name>
    <dbReference type="NCBI Taxonomy" id="2518645"/>
    <lineage>
        <taxon>Bacteria</taxon>
        <taxon>Pseudomonadati</taxon>
        <taxon>Spirochaetota</taxon>
        <taxon>Spirochaetia</taxon>
        <taxon>Spirochaetales</taxon>
        <taxon>Spirochaetaceae</taxon>
        <taxon>Oceanispirochaeta</taxon>
    </lineage>
</organism>
<dbReference type="GO" id="GO:0005524">
    <property type="term" value="F:ATP binding"/>
    <property type="evidence" value="ECO:0007669"/>
    <property type="project" value="UniProtKB-KW"/>
</dbReference>
<dbReference type="AlphaFoldDB" id="A0A5C1QIW0"/>
<dbReference type="InterPro" id="IPR003593">
    <property type="entry name" value="AAA+_ATPase"/>
</dbReference>
<proteinExistence type="inferred from homology"/>
<dbReference type="GO" id="GO:0098796">
    <property type="term" value="C:membrane protein complex"/>
    <property type="evidence" value="ECO:0007669"/>
    <property type="project" value="UniProtKB-ARBA"/>
</dbReference>
<evidence type="ECO:0000256" key="2">
    <source>
        <dbReference type="ARBA" id="ARBA00022741"/>
    </source>
</evidence>
<reference evidence="6 7" key="1">
    <citation type="submission" date="2019-02" db="EMBL/GenBank/DDBJ databases">
        <title>Complete Genome Sequence and Methylome Analysis of free living Spirochaetas.</title>
        <authorList>
            <person name="Fomenkov A."/>
            <person name="Dubinina G."/>
            <person name="Leshcheva N."/>
            <person name="Mikheeva N."/>
            <person name="Grabovich M."/>
            <person name="Vincze T."/>
            <person name="Roberts R.J."/>
        </authorList>
    </citation>
    <scope>NUCLEOTIDE SEQUENCE [LARGE SCALE GENOMIC DNA]</scope>
    <source>
        <strain evidence="6 7">K2</strain>
    </source>
</reference>
<keyword evidence="1" id="KW-0813">Transport</keyword>
<keyword evidence="2" id="KW-0547">Nucleotide-binding</keyword>
<dbReference type="InterPro" id="IPR027417">
    <property type="entry name" value="P-loop_NTPase"/>
</dbReference>